<name>A0A6F9DQX8_9ASCI</name>
<gene>
    <name evidence="4" type="primary">Rac1-003</name>
</gene>
<accession>A0A6F9DQX8</accession>
<dbReference type="PROSITE" id="PS51419">
    <property type="entry name" value="RAB"/>
    <property type="match status" value="1"/>
</dbReference>
<dbReference type="Pfam" id="PF00071">
    <property type="entry name" value="Ras"/>
    <property type="match status" value="1"/>
</dbReference>
<proteinExistence type="evidence at transcript level"/>
<dbReference type="InterPro" id="IPR003578">
    <property type="entry name" value="Small_GTPase_Rho"/>
</dbReference>
<dbReference type="PRINTS" id="PR00449">
    <property type="entry name" value="RASTRNSFRMNG"/>
</dbReference>
<dbReference type="SMART" id="SM00175">
    <property type="entry name" value="RAB"/>
    <property type="match status" value="1"/>
</dbReference>
<dbReference type="FunFam" id="3.40.50.300:FF:001179">
    <property type="entry name" value="Rho family GTPase"/>
    <property type="match status" value="1"/>
</dbReference>
<dbReference type="PANTHER" id="PTHR24072">
    <property type="entry name" value="RHO FAMILY GTPASE"/>
    <property type="match status" value="1"/>
</dbReference>
<keyword evidence="2" id="KW-0547">Nucleotide-binding</keyword>
<dbReference type="SMART" id="SM00176">
    <property type="entry name" value="RAN"/>
    <property type="match status" value="1"/>
</dbReference>
<dbReference type="InterPro" id="IPR027417">
    <property type="entry name" value="P-loop_NTPase"/>
</dbReference>
<reference evidence="4" key="1">
    <citation type="submission" date="2020-04" db="EMBL/GenBank/DDBJ databases">
        <authorList>
            <person name="Neveu A P."/>
        </authorList>
    </citation>
    <scope>NUCLEOTIDE SEQUENCE</scope>
    <source>
        <tissue evidence="4">Whole embryo</tissue>
    </source>
</reference>
<dbReference type="SMART" id="SM00174">
    <property type="entry name" value="RHO"/>
    <property type="match status" value="1"/>
</dbReference>
<organism evidence="4">
    <name type="scientific">Phallusia mammillata</name>
    <dbReference type="NCBI Taxonomy" id="59560"/>
    <lineage>
        <taxon>Eukaryota</taxon>
        <taxon>Metazoa</taxon>
        <taxon>Chordata</taxon>
        <taxon>Tunicata</taxon>
        <taxon>Ascidiacea</taxon>
        <taxon>Phlebobranchia</taxon>
        <taxon>Ascidiidae</taxon>
        <taxon>Phallusia</taxon>
    </lineage>
</organism>
<dbReference type="NCBIfam" id="TIGR00231">
    <property type="entry name" value="small_GTP"/>
    <property type="match status" value="1"/>
</dbReference>
<dbReference type="SUPFAM" id="SSF52540">
    <property type="entry name" value="P-loop containing nucleoside triphosphate hydrolases"/>
    <property type="match status" value="1"/>
</dbReference>
<evidence type="ECO:0000256" key="3">
    <source>
        <dbReference type="ARBA" id="ARBA00023134"/>
    </source>
</evidence>
<dbReference type="GO" id="GO:0003924">
    <property type="term" value="F:GTPase activity"/>
    <property type="evidence" value="ECO:0007669"/>
    <property type="project" value="InterPro"/>
</dbReference>
<protein>
    <submittedName>
        <fullName evidence="4">Rac and Cdc42-like 1 protein</fullName>
    </submittedName>
</protein>
<dbReference type="CDD" id="cd00157">
    <property type="entry name" value="Rho"/>
    <property type="match status" value="1"/>
</dbReference>
<comment type="similarity">
    <text evidence="1">Belongs to the small GTPase superfamily. Rho family.</text>
</comment>
<evidence type="ECO:0000313" key="4">
    <source>
        <dbReference type="EMBL" id="CAB3265398.1"/>
    </source>
</evidence>
<evidence type="ECO:0000256" key="2">
    <source>
        <dbReference type="ARBA" id="ARBA00022741"/>
    </source>
</evidence>
<dbReference type="AlphaFoldDB" id="A0A6F9DQX8"/>
<sequence length="201" mass="22743">MADQNKSSSQLHKLVIVGDGASGKTCLLIRRAVDKFPEDYVPTVFEQHVYKENINGQTIQLSAFDTGGGEDYHVLRPLCYPETDVFCLCFDVAWQTSFENIKSAWIEELSHHCPDVPVLLVGCKIDLRTNEEKIKEMKEKNLQFITEKQGHEMSAEIGAAKYVECSALTGQGVDHVFQNLAELARKYFIETKNKKKKCVLI</sequence>
<dbReference type="InterPro" id="IPR005225">
    <property type="entry name" value="Small_GTP-bd"/>
</dbReference>
<dbReference type="Gene3D" id="3.40.50.300">
    <property type="entry name" value="P-loop containing nucleotide triphosphate hydrolases"/>
    <property type="match status" value="1"/>
</dbReference>
<dbReference type="PROSITE" id="PS51421">
    <property type="entry name" value="RAS"/>
    <property type="match status" value="1"/>
</dbReference>
<dbReference type="EMBL" id="LR789536">
    <property type="protein sequence ID" value="CAB3265398.1"/>
    <property type="molecule type" value="mRNA"/>
</dbReference>
<evidence type="ECO:0000256" key="1">
    <source>
        <dbReference type="ARBA" id="ARBA00010142"/>
    </source>
</evidence>
<keyword evidence="3" id="KW-0342">GTP-binding</keyword>
<dbReference type="GO" id="GO:0005525">
    <property type="term" value="F:GTP binding"/>
    <property type="evidence" value="ECO:0007669"/>
    <property type="project" value="UniProtKB-KW"/>
</dbReference>
<dbReference type="SMART" id="SM00173">
    <property type="entry name" value="RAS"/>
    <property type="match status" value="1"/>
</dbReference>
<dbReference type="GO" id="GO:0007264">
    <property type="term" value="P:small GTPase-mediated signal transduction"/>
    <property type="evidence" value="ECO:0007669"/>
    <property type="project" value="InterPro"/>
</dbReference>
<dbReference type="PROSITE" id="PS51420">
    <property type="entry name" value="RHO"/>
    <property type="match status" value="1"/>
</dbReference>
<dbReference type="InterPro" id="IPR001806">
    <property type="entry name" value="Small_GTPase"/>
</dbReference>